<dbReference type="EMBL" id="GEDC01027841">
    <property type="protein sequence ID" value="JAS09457.1"/>
    <property type="molecule type" value="Transcribed_RNA"/>
</dbReference>
<name>A0A1B6C7H3_9HEMI</name>
<evidence type="ECO:0000313" key="1">
    <source>
        <dbReference type="EMBL" id="JAS09457.1"/>
    </source>
</evidence>
<protein>
    <submittedName>
        <fullName evidence="1">Uncharacterized protein</fullName>
    </submittedName>
</protein>
<sequence length="113" mass="13149">PVFDNDIQEPAVFTKIVEKVELSASYYDTKPSTSTQHIDINENNAAVHFSKIYPLPGPKEDSSSEINSRKQKHFTLTPNKINLEFTAFEKKENKIHQEEIMFKKIIETNFKYQ</sequence>
<organism evidence="1">
    <name type="scientific">Clastoptera arizonana</name>
    <name type="common">Arizona spittle bug</name>
    <dbReference type="NCBI Taxonomy" id="38151"/>
    <lineage>
        <taxon>Eukaryota</taxon>
        <taxon>Metazoa</taxon>
        <taxon>Ecdysozoa</taxon>
        <taxon>Arthropoda</taxon>
        <taxon>Hexapoda</taxon>
        <taxon>Insecta</taxon>
        <taxon>Pterygota</taxon>
        <taxon>Neoptera</taxon>
        <taxon>Paraneoptera</taxon>
        <taxon>Hemiptera</taxon>
        <taxon>Auchenorrhyncha</taxon>
        <taxon>Cercopoidea</taxon>
        <taxon>Clastopteridae</taxon>
        <taxon>Clastoptera</taxon>
    </lineage>
</organism>
<proteinExistence type="predicted"/>
<gene>
    <name evidence="1" type="ORF">g.3247</name>
</gene>
<accession>A0A1B6C7H3</accession>
<reference evidence="1" key="1">
    <citation type="submission" date="2015-12" db="EMBL/GenBank/DDBJ databases">
        <title>De novo transcriptome assembly of four potential Pierce s Disease insect vectors from Arizona vineyards.</title>
        <authorList>
            <person name="Tassone E.E."/>
        </authorList>
    </citation>
    <scope>NUCLEOTIDE SEQUENCE</scope>
</reference>
<feature type="non-terminal residue" evidence="1">
    <location>
        <position position="1"/>
    </location>
</feature>
<dbReference type="AlphaFoldDB" id="A0A1B6C7H3"/>